<feature type="region of interest" description="Disordered" evidence="1">
    <location>
        <begin position="292"/>
        <end position="354"/>
    </location>
</feature>
<feature type="compositionally biased region" description="Basic residues" evidence="1">
    <location>
        <begin position="324"/>
        <end position="353"/>
    </location>
</feature>
<organism evidence="3 4">
    <name type="scientific">Astrephomene gubernaculifera</name>
    <dbReference type="NCBI Taxonomy" id="47775"/>
    <lineage>
        <taxon>Eukaryota</taxon>
        <taxon>Viridiplantae</taxon>
        <taxon>Chlorophyta</taxon>
        <taxon>core chlorophytes</taxon>
        <taxon>Chlorophyceae</taxon>
        <taxon>CS clade</taxon>
        <taxon>Chlamydomonadales</taxon>
        <taxon>Astrephomenaceae</taxon>
        <taxon>Astrephomene</taxon>
    </lineage>
</organism>
<gene>
    <name evidence="3" type="ORF">Agub_g10827</name>
</gene>
<evidence type="ECO:0000256" key="2">
    <source>
        <dbReference type="SAM" id="Phobius"/>
    </source>
</evidence>
<keyword evidence="2" id="KW-0472">Membrane</keyword>
<evidence type="ECO:0000313" key="4">
    <source>
        <dbReference type="Proteomes" id="UP001054857"/>
    </source>
</evidence>
<name>A0AAD3DVI9_9CHLO</name>
<accession>A0AAD3DVI9</accession>
<evidence type="ECO:0000313" key="3">
    <source>
        <dbReference type="EMBL" id="GFR48884.1"/>
    </source>
</evidence>
<dbReference type="Proteomes" id="UP001054857">
    <property type="component" value="Unassembled WGS sequence"/>
</dbReference>
<keyword evidence="2" id="KW-0812">Transmembrane</keyword>
<evidence type="ECO:0000256" key="1">
    <source>
        <dbReference type="SAM" id="MobiDB-lite"/>
    </source>
</evidence>
<reference evidence="3 4" key="1">
    <citation type="journal article" date="2021" name="Sci. Rep.">
        <title>Genome sequencing of the multicellular alga Astrephomene provides insights into convergent evolution of germ-soma differentiation.</title>
        <authorList>
            <person name="Yamashita S."/>
            <person name="Yamamoto K."/>
            <person name="Matsuzaki R."/>
            <person name="Suzuki S."/>
            <person name="Yamaguchi H."/>
            <person name="Hirooka S."/>
            <person name="Minakuchi Y."/>
            <person name="Miyagishima S."/>
            <person name="Kawachi M."/>
            <person name="Toyoda A."/>
            <person name="Nozaki H."/>
        </authorList>
    </citation>
    <scope>NUCLEOTIDE SEQUENCE [LARGE SCALE GENOMIC DNA]</scope>
    <source>
        <strain evidence="3 4">NIES-4017</strain>
    </source>
</reference>
<feature type="region of interest" description="Disordered" evidence="1">
    <location>
        <begin position="726"/>
        <end position="749"/>
    </location>
</feature>
<feature type="transmembrane region" description="Helical" evidence="2">
    <location>
        <begin position="55"/>
        <end position="73"/>
    </location>
</feature>
<sequence length="1454" mass="149270">MGCQPAGPWDSAALAGASAWPGGPLPRVLVHLLASQALLYAIAWALYLFGSLFSYISAFAAFLSAVLLPLLLLPKALPGTLTPASCLKDKCEPEPRREAESQLSGCSQQHASGTSMDSVVATTLAQQATTTAPTISATRTTATTRPTPTPNTAAAAQATALLKATPASATAAPATQHLGSSKRGNGGGVGGCGVTSGGSGGVVGGSLKAPVGLSRCTIVEDAPFPPPNTQVVMELHERTLRVGGRRLRYRGYRPADRTLPLQMQMQGPLLGTPADAGCEFVAGAVPHHHDAPHLHAQQQHHHQHQPSLRRSGHWAAQQQQVPQHQHHLHHQPHHQQQHHLPHHHHTGSPHHHLSLSIKVPWAQPGDLLLSAVASSGGSAGIVHNGGGGGLLESLNEALASGSGYMVVGAAVRPGCMLVQLELLATTARRGRTGTGAGTATMTTEVGDGGGAAGRHGMTLYGRMGAGLGALTTIGAEVEAGGGLYDGWLSYIGTTEMNAGEDEEGDGGAGIARMEATAPERGCHRGKRSAPAALAEHVAREVALLVPPPPPSTSHGGGSGNEILITLGGSLSYNLSYDESDKEWIASRLPELSQQLGWQPAPAAALAAADEFATDCKGDMGAGGMPHDDPRVTATWQRFGYCLRQGGLRMSAACPAVVVPAAAAATPAAAVTAALDVALERPPVAAECPLVLTLLLEVGDREAAEWLAAQLREGLAAELPPCSCMAASRGESGQQQQQAQQGGGEEEELLRKQQWQLGQHPEQGHLHGGAEGWQLVANCLGRSLPVAVQQVQVLGSQDYATDSSGPGSAATVRITLAVSGCREALEAASCRLAALSLELWYGMYEICQVPVIVVHETQPLSSPAPSASPATAAAAIAAELCGLAVMAGRAAADPNGTAVISAAVTTAADEDGDDVPDGDDVRQVFADLGMLELYTASQGTAVGVSSGVEGSDGTSCDGLGDPEAEAQAAATLGRSPPAAASAAWAAAQLLAGSIDLSTELQLLLAQPNPHQRQTVVLVGSNLLSYTLQQGMPYTASVVKDCLARLGCSLQEADELSAAAAAGETEDLWLLPAAGVHRPTDGRSGSDEEGGLLHHDGVPPTEGCDDGGADAVALLAIAAGAVSSSPTPKRALLSAATFTVTAPEEAHSAAAYEDSNNDCCESGLPLLHLAVISGSLPVVQLVLQWAAAEGLGPEWVLRRYRGRSALQVAAAAGGHVALTVAAVADVAGERTHDSSSGGGGNDVGVGGGAGCGSGQSAAVGDDDGNRSRSARPYTAYLARVEQLLLAWRRQQEQRRPGCDGRLLPAGGCAEQDVPPCKAEATATPTTTAAAAAVAAAVPNMVCDARGRSEATTGRLASPSLGERAVLAAAWVQRHGEEEEEEVEQQKPKPYAALHPATATVAGSPVTGKPSCQDVRRHYSATVSYIIRRTVWYNNCWVAATCFLLIASMMMLLRLLQ</sequence>
<feature type="region of interest" description="Disordered" evidence="1">
    <location>
        <begin position="130"/>
        <end position="151"/>
    </location>
</feature>
<feature type="compositionally biased region" description="Low complexity" evidence="1">
    <location>
        <begin position="726"/>
        <end position="739"/>
    </location>
</feature>
<keyword evidence="4" id="KW-1185">Reference proteome</keyword>
<feature type="transmembrane region" description="Helical" evidence="2">
    <location>
        <begin position="28"/>
        <end position="48"/>
    </location>
</feature>
<proteinExistence type="predicted"/>
<dbReference type="EMBL" id="BMAR01000026">
    <property type="protein sequence ID" value="GFR48884.1"/>
    <property type="molecule type" value="Genomic_DNA"/>
</dbReference>
<protein>
    <submittedName>
        <fullName evidence="3">Uncharacterized protein</fullName>
    </submittedName>
</protein>
<keyword evidence="2" id="KW-1133">Transmembrane helix</keyword>
<feature type="transmembrane region" description="Helical" evidence="2">
    <location>
        <begin position="1434"/>
        <end position="1453"/>
    </location>
</feature>
<comment type="caution">
    <text evidence="3">The sequence shown here is derived from an EMBL/GenBank/DDBJ whole genome shotgun (WGS) entry which is preliminary data.</text>
</comment>